<comment type="caution">
    <text evidence="7">The sequence shown here is derived from an EMBL/GenBank/DDBJ whole genome shotgun (WGS) entry which is preliminary data.</text>
</comment>
<evidence type="ECO:0000256" key="5">
    <source>
        <dbReference type="SAM" id="SignalP"/>
    </source>
</evidence>
<dbReference type="PROSITE" id="PS50106">
    <property type="entry name" value="PDZ"/>
    <property type="match status" value="1"/>
</dbReference>
<dbReference type="Proteomes" id="UP001491310">
    <property type="component" value="Unassembled WGS sequence"/>
</dbReference>
<dbReference type="InterPro" id="IPR041489">
    <property type="entry name" value="PDZ_6"/>
</dbReference>
<keyword evidence="2" id="KW-0645">Protease</keyword>
<organism evidence="7 8">
    <name type="scientific">Coccomyxa subellipsoidea</name>
    <dbReference type="NCBI Taxonomy" id="248742"/>
    <lineage>
        <taxon>Eukaryota</taxon>
        <taxon>Viridiplantae</taxon>
        <taxon>Chlorophyta</taxon>
        <taxon>core chlorophytes</taxon>
        <taxon>Trebouxiophyceae</taxon>
        <taxon>Trebouxiophyceae incertae sedis</taxon>
        <taxon>Coccomyxaceae</taxon>
        <taxon>Coccomyxa</taxon>
    </lineage>
</organism>
<dbReference type="CDD" id="cd07560">
    <property type="entry name" value="Peptidase_S41_CPP"/>
    <property type="match status" value="1"/>
</dbReference>
<dbReference type="InterPro" id="IPR004447">
    <property type="entry name" value="Peptidase_S41A"/>
</dbReference>
<dbReference type="SUPFAM" id="SSF52096">
    <property type="entry name" value="ClpP/crotonase"/>
    <property type="match status" value="1"/>
</dbReference>
<evidence type="ECO:0000313" key="8">
    <source>
        <dbReference type="Proteomes" id="UP001491310"/>
    </source>
</evidence>
<evidence type="ECO:0000256" key="3">
    <source>
        <dbReference type="ARBA" id="ARBA00022801"/>
    </source>
</evidence>
<evidence type="ECO:0000256" key="4">
    <source>
        <dbReference type="ARBA" id="ARBA00022825"/>
    </source>
</evidence>
<name>A0ABR2YNR3_9CHLO</name>
<dbReference type="Gene3D" id="3.30.750.44">
    <property type="match status" value="1"/>
</dbReference>
<dbReference type="InterPro" id="IPR036034">
    <property type="entry name" value="PDZ_sf"/>
</dbReference>
<dbReference type="Gene3D" id="3.90.226.10">
    <property type="entry name" value="2-enoyl-CoA Hydratase, Chain A, domain 1"/>
    <property type="match status" value="1"/>
</dbReference>
<evidence type="ECO:0000256" key="1">
    <source>
        <dbReference type="ARBA" id="ARBA00009179"/>
    </source>
</evidence>
<dbReference type="SMART" id="SM00245">
    <property type="entry name" value="TSPc"/>
    <property type="match status" value="1"/>
</dbReference>
<dbReference type="SUPFAM" id="SSF50156">
    <property type="entry name" value="PDZ domain-like"/>
    <property type="match status" value="1"/>
</dbReference>
<feature type="chain" id="PRO_5045876852" description="PDZ domain-containing protein" evidence="5">
    <location>
        <begin position="43"/>
        <end position="473"/>
    </location>
</feature>
<dbReference type="PANTHER" id="PTHR32060:SF22">
    <property type="entry name" value="CARBOXYL-TERMINAL-PROCESSING PEPTIDASE 3, CHLOROPLASTIC"/>
    <property type="match status" value="1"/>
</dbReference>
<dbReference type="NCBIfam" id="TIGR00225">
    <property type="entry name" value="prc"/>
    <property type="match status" value="1"/>
</dbReference>
<gene>
    <name evidence="7" type="ORF">WJX75_007883</name>
</gene>
<accession>A0ABR2YNR3</accession>
<protein>
    <recommendedName>
        <fullName evidence="6">PDZ domain-containing protein</fullName>
    </recommendedName>
</protein>
<keyword evidence="8" id="KW-1185">Reference proteome</keyword>
<dbReference type="PANTHER" id="PTHR32060">
    <property type="entry name" value="TAIL-SPECIFIC PROTEASE"/>
    <property type="match status" value="1"/>
</dbReference>
<dbReference type="EMBL" id="JALJOT010000008">
    <property type="protein sequence ID" value="KAK9908440.1"/>
    <property type="molecule type" value="Genomic_DNA"/>
</dbReference>
<reference evidence="7 8" key="1">
    <citation type="journal article" date="2024" name="Nat. Commun.">
        <title>Phylogenomics reveals the evolutionary origins of lichenization in chlorophyte algae.</title>
        <authorList>
            <person name="Puginier C."/>
            <person name="Libourel C."/>
            <person name="Otte J."/>
            <person name="Skaloud P."/>
            <person name="Haon M."/>
            <person name="Grisel S."/>
            <person name="Petersen M."/>
            <person name="Berrin J.G."/>
            <person name="Delaux P.M."/>
            <person name="Dal Grande F."/>
            <person name="Keller J."/>
        </authorList>
    </citation>
    <scope>NUCLEOTIDE SEQUENCE [LARGE SCALE GENOMIC DNA]</scope>
    <source>
        <strain evidence="7 8">SAG 216-7</strain>
    </source>
</reference>
<keyword evidence="3" id="KW-0378">Hydrolase</keyword>
<keyword evidence="5" id="KW-0732">Signal</keyword>
<dbReference type="Gene3D" id="2.30.42.10">
    <property type="match status" value="1"/>
</dbReference>
<dbReference type="Pfam" id="PF03572">
    <property type="entry name" value="Peptidase_S41"/>
    <property type="match status" value="1"/>
</dbReference>
<evidence type="ECO:0000313" key="7">
    <source>
        <dbReference type="EMBL" id="KAK9908440.1"/>
    </source>
</evidence>
<dbReference type="SMART" id="SM00228">
    <property type="entry name" value="PDZ"/>
    <property type="match status" value="1"/>
</dbReference>
<keyword evidence="4" id="KW-0720">Serine protease</keyword>
<proteinExistence type="inferred from homology"/>
<sequence length="473" mass="50198">MLPRPNLWNSGALAQLLMRRFGMAASSLAASLLLLAQSPAIAEQTIVRFPASANPGIFAAQKTLVEAWTIIEDAYVDAHFGGNDWEGELSEALVSAYTADTSASAYHQIGTMLEKLGDPFTRIVPPSEYADFRVSSDGEVQGVGLLIAADPNSGKLVVLAPIQGGPADRAGIKPGDEVLSIDGTATEGWDGDRAAKSLRGTSGSSVTVKFARRSEQVPGVAGRPETPPRLEFKQVRLLREKLELSPVYSTAMVHDGHKLGYIRLVNFSQHAATDMEKAVTQLERGGAEGFILDLRNNPGGLVRAGLDIARLWLNGNAAIFNVQGREDNGHMAIMQRVILDAGNAVSERPLAVLVNGGSASASEILAGALRDNGRATLVGDRTFGKGKIQSVFELEDGSALFVTVAKYRTPNMEDIDKVGIQPDTACTLGEPGRHAAAGVPVDRKTASSVLSQLQEDSCVLTAEQLLEGQIIHS</sequence>
<dbReference type="Pfam" id="PF17820">
    <property type="entry name" value="PDZ_6"/>
    <property type="match status" value="1"/>
</dbReference>
<evidence type="ECO:0000256" key="2">
    <source>
        <dbReference type="ARBA" id="ARBA00022670"/>
    </source>
</evidence>
<feature type="domain" description="PDZ" evidence="6">
    <location>
        <begin position="129"/>
        <end position="203"/>
    </location>
</feature>
<comment type="similarity">
    <text evidence="1">Belongs to the peptidase S41A family.</text>
</comment>
<dbReference type="CDD" id="cd06782">
    <property type="entry name" value="cpPDZ_CPP-like"/>
    <property type="match status" value="1"/>
</dbReference>
<feature type="signal peptide" evidence="5">
    <location>
        <begin position="1"/>
        <end position="42"/>
    </location>
</feature>
<evidence type="ECO:0000259" key="6">
    <source>
        <dbReference type="PROSITE" id="PS50106"/>
    </source>
</evidence>
<dbReference type="InterPro" id="IPR005151">
    <property type="entry name" value="Tail-specific_protease"/>
</dbReference>
<dbReference type="InterPro" id="IPR001478">
    <property type="entry name" value="PDZ"/>
</dbReference>
<dbReference type="InterPro" id="IPR029045">
    <property type="entry name" value="ClpP/crotonase-like_dom_sf"/>
</dbReference>